<dbReference type="Pfam" id="PF00296">
    <property type="entry name" value="Bac_luciferase"/>
    <property type="match status" value="1"/>
</dbReference>
<dbReference type="PANTHER" id="PTHR42847">
    <property type="entry name" value="ALKANESULFONATE MONOOXYGENASE"/>
    <property type="match status" value="1"/>
</dbReference>
<keyword evidence="7" id="KW-1185">Reference proteome</keyword>
<dbReference type="PANTHER" id="PTHR42847:SF4">
    <property type="entry name" value="ALKANESULFONATE MONOOXYGENASE-RELATED"/>
    <property type="match status" value="1"/>
</dbReference>
<dbReference type="EMBL" id="JBEYBR010000063">
    <property type="protein sequence ID" value="MEU2124622.1"/>
    <property type="molecule type" value="Genomic_DNA"/>
</dbReference>
<evidence type="ECO:0000256" key="3">
    <source>
        <dbReference type="ARBA" id="ARBA00023002"/>
    </source>
</evidence>
<accession>A0ABV2XFF4</accession>
<dbReference type="InterPro" id="IPR011251">
    <property type="entry name" value="Luciferase-like_dom"/>
</dbReference>
<evidence type="ECO:0000313" key="7">
    <source>
        <dbReference type="Proteomes" id="UP001550535"/>
    </source>
</evidence>
<keyword evidence="3" id="KW-0560">Oxidoreductase</keyword>
<keyword evidence="1" id="KW-0285">Flavoprotein</keyword>
<protein>
    <submittedName>
        <fullName evidence="6">LLM class flavin-dependent oxidoreductase</fullName>
    </submittedName>
</protein>
<proteinExistence type="predicted"/>
<name>A0ABV2XFF4_9NOCA</name>
<dbReference type="Gene3D" id="3.20.20.30">
    <property type="entry name" value="Luciferase-like domain"/>
    <property type="match status" value="1"/>
</dbReference>
<reference evidence="6 7" key="1">
    <citation type="submission" date="2024-06" db="EMBL/GenBank/DDBJ databases">
        <title>The Natural Products Discovery Center: Release of the First 8490 Sequenced Strains for Exploring Actinobacteria Biosynthetic Diversity.</title>
        <authorList>
            <person name="Kalkreuter E."/>
            <person name="Kautsar S.A."/>
            <person name="Yang D."/>
            <person name="Bader C.D."/>
            <person name="Teijaro C.N."/>
            <person name="Fluegel L."/>
            <person name="Davis C.M."/>
            <person name="Simpson J.R."/>
            <person name="Lauterbach L."/>
            <person name="Steele A.D."/>
            <person name="Gui C."/>
            <person name="Meng S."/>
            <person name="Li G."/>
            <person name="Viehrig K."/>
            <person name="Ye F."/>
            <person name="Su P."/>
            <person name="Kiefer A.F."/>
            <person name="Nichols A."/>
            <person name="Cepeda A.J."/>
            <person name="Yan W."/>
            <person name="Fan B."/>
            <person name="Jiang Y."/>
            <person name="Adhikari A."/>
            <person name="Zheng C.-J."/>
            <person name="Schuster L."/>
            <person name="Cowan T.M."/>
            <person name="Smanski M.J."/>
            <person name="Chevrette M.G."/>
            <person name="De Carvalho L.P.S."/>
            <person name="Shen B."/>
        </authorList>
    </citation>
    <scope>NUCLEOTIDE SEQUENCE [LARGE SCALE GENOMIC DNA]</scope>
    <source>
        <strain evidence="6 7">NPDC019434</strain>
    </source>
</reference>
<dbReference type="SUPFAM" id="SSF51679">
    <property type="entry name" value="Bacterial luciferase-like"/>
    <property type="match status" value="1"/>
</dbReference>
<keyword evidence="2" id="KW-0288">FMN</keyword>
<sequence>MTNNVRLDSSANEHCSFHLTDPAFPRNTAAEWDARLVSRCRRAAPHSASFPWRNSMHVGLGLPISDPAALLDWARRADAGPFRTLGLLDRLVYDNPEPLIALATLAGATSRVKVQTEVLLAPLRDPVLLAKEVATLDRMSGGRLVLGLGVGGRADDHRASGTELRTRGRRLDAHLTLMRRLWAGEPYDAECGPIGPAPLRPEGPEILFGGFQPAALDRVGRWGGGFLAAVAPSWAGKLFDTARRSWTDHGRAGEPRIVAQVNVALGPDHVIEDARASMGAYYGFSDYTEGILAGMLTTPAQIRTTIAEFGDLGADEVMFYCYGRDADQIDRLADALP</sequence>
<evidence type="ECO:0000256" key="4">
    <source>
        <dbReference type="ARBA" id="ARBA00023033"/>
    </source>
</evidence>
<dbReference type="InterPro" id="IPR050172">
    <property type="entry name" value="SsuD_RutA_monooxygenase"/>
</dbReference>
<keyword evidence="4" id="KW-0503">Monooxygenase</keyword>
<feature type="domain" description="Luciferase-like" evidence="5">
    <location>
        <begin position="51"/>
        <end position="282"/>
    </location>
</feature>
<comment type="caution">
    <text evidence="6">The sequence shown here is derived from an EMBL/GenBank/DDBJ whole genome shotgun (WGS) entry which is preliminary data.</text>
</comment>
<gene>
    <name evidence="6" type="ORF">ABZ507_22690</name>
</gene>
<dbReference type="RefSeq" id="WP_357992514.1">
    <property type="nucleotide sequence ID" value="NZ_JBEYBR010000063.1"/>
</dbReference>
<evidence type="ECO:0000256" key="2">
    <source>
        <dbReference type="ARBA" id="ARBA00022643"/>
    </source>
</evidence>
<dbReference type="InterPro" id="IPR036661">
    <property type="entry name" value="Luciferase-like_sf"/>
</dbReference>
<evidence type="ECO:0000313" key="6">
    <source>
        <dbReference type="EMBL" id="MEU2124622.1"/>
    </source>
</evidence>
<evidence type="ECO:0000259" key="5">
    <source>
        <dbReference type="Pfam" id="PF00296"/>
    </source>
</evidence>
<evidence type="ECO:0000256" key="1">
    <source>
        <dbReference type="ARBA" id="ARBA00022630"/>
    </source>
</evidence>
<dbReference type="Proteomes" id="UP001550535">
    <property type="component" value="Unassembled WGS sequence"/>
</dbReference>
<organism evidence="6 7">
    <name type="scientific">Nocardia niwae</name>
    <dbReference type="NCBI Taxonomy" id="626084"/>
    <lineage>
        <taxon>Bacteria</taxon>
        <taxon>Bacillati</taxon>
        <taxon>Actinomycetota</taxon>
        <taxon>Actinomycetes</taxon>
        <taxon>Mycobacteriales</taxon>
        <taxon>Nocardiaceae</taxon>
        <taxon>Nocardia</taxon>
    </lineage>
</organism>